<proteinExistence type="predicted"/>
<dbReference type="Gene3D" id="3.90.1530.10">
    <property type="entry name" value="Conserved hypothetical protein from pyrococcus furiosus pfu- 392566-001, ParB domain"/>
    <property type="match status" value="1"/>
</dbReference>
<dbReference type="EMBL" id="LAZR01019704">
    <property type="protein sequence ID" value="KKL91546.1"/>
    <property type="molecule type" value="Genomic_DNA"/>
</dbReference>
<evidence type="ECO:0000313" key="1">
    <source>
        <dbReference type="EMBL" id="KKL91546.1"/>
    </source>
</evidence>
<organism evidence="1">
    <name type="scientific">marine sediment metagenome</name>
    <dbReference type="NCBI Taxonomy" id="412755"/>
    <lineage>
        <taxon>unclassified sequences</taxon>
        <taxon>metagenomes</taxon>
        <taxon>ecological metagenomes</taxon>
    </lineage>
</organism>
<sequence>METKIIQIEKAICDKEMYPRNLVDWVTSYRYAKAMQSGSKFPPITVASSLWGKLIVVDGFHRLEAYKKNKETHIEVEILKGLDKQQIFVEGVKRNIGHGRQFNSQERTRIILTLEKWKMSQEVISEIIRIPTNDLQPFVAKRMTRIMETQEIIPLKSIIRNLSKGDVNEEPEQDYFANRNQLQVLNTLIILLKNKYIDTNSKIIMEKLNEIKKLLEVYIK</sequence>
<reference evidence="1" key="1">
    <citation type="journal article" date="2015" name="Nature">
        <title>Complex archaea that bridge the gap between prokaryotes and eukaryotes.</title>
        <authorList>
            <person name="Spang A."/>
            <person name="Saw J.H."/>
            <person name="Jorgensen S.L."/>
            <person name="Zaremba-Niedzwiedzka K."/>
            <person name="Martijn J."/>
            <person name="Lind A.E."/>
            <person name="van Eijk R."/>
            <person name="Schleper C."/>
            <person name="Guy L."/>
            <person name="Ettema T.J."/>
        </authorList>
    </citation>
    <scope>NUCLEOTIDE SEQUENCE</scope>
</reference>
<dbReference type="AlphaFoldDB" id="A0A0F9GM07"/>
<dbReference type="InterPro" id="IPR036086">
    <property type="entry name" value="ParB/Sulfiredoxin_sf"/>
</dbReference>
<protein>
    <submittedName>
        <fullName evidence="1">Uncharacterized protein</fullName>
    </submittedName>
</protein>
<dbReference type="SUPFAM" id="SSF110849">
    <property type="entry name" value="ParB/Sulfiredoxin"/>
    <property type="match status" value="1"/>
</dbReference>
<comment type="caution">
    <text evidence="1">The sequence shown here is derived from an EMBL/GenBank/DDBJ whole genome shotgun (WGS) entry which is preliminary data.</text>
</comment>
<gene>
    <name evidence="1" type="ORF">LCGC14_1893570</name>
</gene>
<accession>A0A0F9GM07</accession>
<name>A0A0F9GM07_9ZZZZ</name>